<evidence type="ECO:0000256" key="6">
    <source>
        <dbReference type="ARBA" id="ARBA00023002"/>
    </source>
</evidence>
<dbReference type="EMBL" id="FQYY01000008">
    <property type="protein sequence ID" value="SHJ08544.1"/>
    <property type="molecule type" value="Genomic_DNA"/>
</dbReference>
<evidence type="ECO:0000256" key="7">
    <source>
        <dbReference type="ARBA" id="ARBA00023004"/>
    </source>
</evidence>
<dbReference type="Pfam" id="PF13532">
    <property type="entry name" value="2OG-FeII_Oxy_2"/>
    <property type="match status" value="1"/>
</dbReference>
<feature type="domain" description="Fe2OG dioxygenase" evidence="9">
    <location>
        <begin position="96"/>
        <end position="194"/>
    </location>
</feature>
<evidence type="ECO:0000313" key="10">
    <source>
        <dbReference type="EMBL" id="SHJ08544.1"/>
    </source>
</evidence>
<keyword evidence="7" id="KW-0408">Iron</keyword>
<dbReference type="GO" id="GO:0016705">
    <property type="term" value="F:oxidoreductase activity, acting on paired donors, with incorporation or reduction of molecular oxygen"/>
    <property type="evidence" value="ECO:0007669"/>
    <property type="project" value="UniProtKB-ARBA"/>
</dbReference>
<keyword evidence="5 10" id="KW-0223">Dioxygenase</keyword>
<dbReference type="GO" id="GO:0046872">
    <property type="term" value="F:metal ion binding"/>
    <property type="evidence" value="ECO:0007669"/>
    <property type="project" value="UniProtKB-KW"/>
</dbReference>
<evidence type="ECO:0000256" key="1">
    <source>
        <dbReference type="ARBA" id="ARBA00001954"/>
    </source>
</evidence>
<dbReference type="GO" id="GO:0006307">
    <property type="term" value="P:DNA alkylation repair"/>
    <property type="evidence" value="ECO:0007669"/>
    <property type="project" value="InterPro"/>
</dbReference>
<dbReference type="OrthoDB" id="190276at2"/>
<dbReference type="FunFam" id="2.60.120.590:FF:000004">
    <property type="entry name" value="DNA oxidative demethylase ALKBH2"/>
    <property type="match status" value="1"/>
</dbReference>
<keyword evidence="11" id="KW-1185">Reference proteome</keyword>
<dbReference type="Proteomes" id="UP000184225">
    <property type="component" value="Unassembled WGS sequence"/>
</dbReference>
<evidence type="ECO:0000256" key="5">
    <source>
        <dbReference type="ARBA" id="ARBA00022964"/>
    </source>
</evidence>
<evidence type="ECO:0000313" key="11">
    <source>
        <dbReference type="Proteomes" id="UP000184225"/>
    </source>
</evidence>
<sequence length="194" mass="22942">MKEVQLKLPQSTIIYYEDFYSREKADALYAALKEKITWKHEQVKVFGKLYWQPRLTSFYADNSNTYTYSSLKLTPLPFFEELLSVKNDIQNKVDSKFTSCLANLYRDGKDSNGWHADDEKELGKNPEIASLSLGQNRYFKFRHKNNPQLKEKILLKHGSLLLMKGETQHFWQHQVPKTQMKIDERINLTFRTLL</sequence>
<dbReference type="STRING" id="579105.SAMN04488096_1082"/>
<gene>
    <name evidence="10" type="ORF">SAMN04488096_1082</name>
</gene>
<evidence type="ECO:0000256" key="4">
    <source>
        <dbReference type="ARBA" id="ARBA00022842"/>
    </source>
</evidence>
<dbReference type="PANTHER" id="PTHR31212">
    <property type="entry name" value="ALPHA-KETOGLUTARATE-DEPENDENT DIOXYGENASE ALKB HOMOLOG 3"/>
    <property type="match status" value="1"/>
</dbReference>
<accession>A0A1M6GF02</accession>
<keyword evidence="3" id="KW-0227">DNA damage</keyword>
<evidence type="ECO:0000256" key="8">
    <source>
        <dbReference type="ARBA" id="ARBA00023204"/>
    </source>
</evidence>
<evidence type="ECO:0000256" key="2">
    <source>
        <dbReference type="ARBA" id="ARBA00022723"/>
    </source>
</evidence>
<dbReference type="InterPro" id="IPR027450">
    <property type="entry name" value="AlkB-like"/>
</dbReference>
<dbReference type="SUPFAM" id="SSF51197">
    <property type="entry name" value="Clavaminate synthase-like"/>
    <property type="match status" value="1"/>
</dbReference>
<keyword evidence="4" id="KW-0460">Magnesium</keyword>
<evidence type="ECO:0000259" key="9">
    <source>
        <dbReference type="PROSITE" id="PS51471"/>
    </source>
</evidence>
<proteinExistence type="predicted"/>
<keyword evidence="8" id="KW-0234">DNA repair</keyword>
<dbReference type="InterPro" id="IPR005123">
    <property type="entry name" value="Oxoglu/Fe-dep_dioxygenase_dom"/>
</dbReference>
<dbReference type="InterPro" id="IPR032854">
    <property type="entry name" value="ALKBH3"/>
</dbReference>
<evidence type="ECO:0000256" key="3">
    <source>
        <dbReference type="ARBA" id="ARBA00022763"/>
    </source>
</evidence>
<dbReference type="PROSITE" id="PS51471">
    <property type="entry name" value="FE2OG_OXY"/>
    <property type="match status" value="1"/>
</dbReference>
<dbReference type="PANTHER" id="PTHR31212:SF4">
    <property type="entry name" value="ALPHA-KETOGLUTARATE-DEPENDENT DIOXYGENASE ALKB HOMOLOG 3"/>
    <property type="match status" value="1"/>
</dbReference>
<dbReference type="AlphaFoldDB" id="A0A1M6GF02"/>
<dbReference type="RefSeq" id="WP_073152344.1">
    <property type="nucleotide sequence ID" value="NZ_FQYY01000008.1"/>
</dbReference>
<dbReference type="Gene3D" id="2.60.120.590">
    <property type="entry name" value="Alpha-ketoglutarate-dependent dioxygenase AlkB-like"/>
    <property type="match status" value="1"/>
</dbReference>
<organism evidence="10 11">
    <name type="scientific">Mesonia phycicola</name>
    <dbReference type="NCBI Taxonomy" id="579105"/>
    <lineage>
        <taxon>Bacteria</taxon>
        <taxon>Pseudomonadati</taxon>
        <taxon>Bacteroidota</taxon>
        <taxon>Flavobacteriia</taxon>
        <taxon>Flavobacteriales</taxon>
        <taxon>Flavobacteriaceae</taxon>
        <taxon>Mesonia</taxon>
    </lineage>
</organism>
<comment type="cofactor">
    <cofactor evidence="1">
        <name>Fe(2+)</name>
        <dbReference type="ChEBI" id="CHEBI:29033"/>
    </cofactor>
</comment>
<reference evidence="10 11" key="1">
    <citation type="submission" date="2016-11" db="EMBL/GenBank/DDBJ databases">
        <authorList>
            <person name="Jaros S."/>
            <person name="Januszkiewicz K."/>
            <person name="Wedrychowicz H."/>
        </authorList>
    </citation>
    <scope>NUCLEOTIDE SEQUENCE [LARGE SCALE GENOMIC DNA]</scope>
    <source>
        <strain evidence="10 11">DSM 21425</strain>
    </source>
</reference>
<name>A0A1M6GF02_9FLAO</name>
<dbReference type="InterPro" id="IPR037151">
    <property type="entry name" value="AlkB-like_sf"/>
</dbReference>
<dbReference type="GO" id="GO:0016787">
    <property type="term" value="F:hydrolase activity"/>
    <property type="evidence" value="ECO:0007669"/>
    <property type="project" value="UniProtKB-ARBA"/>
</dbReference>
<dbReference type="GO" id="GO:0032451">
    <property type="term" value="F:demethylase activity"/>
    <property type="evidence" value="ECO:0007669"/>
    <property type="project" value="UniProtKB-ARBA"/>
</dbReference>
<dbReference type="GO" id="GO:0140097">
    <property type="term" value="F:catalytic activity, acting on DNA"/>
    <property type="evidence" value="ECO:0007669"/>
    <property type="project" value="UniProtKB-ARBA"/>
</dbReference>
<keyword evidence="6" id="KW-0560">Oxidoreductase</keyword>
<dbReference type="GO" id="GO:0051213">
    <property type="term" value="F:dioxygenase activity"/>
    <property type="evidence" value="ECO:0007669"/>
    <property type="project" value="UniProtKB-KW"/>
</dbReference>
<keyword evidence="2" id="KW-0479">Metal-binding</keyword>
<protein>
    <submittedName>
        <fullName evidence="10">Alkylated DNA repair dioxygenase AlkB</fullName>
    </submittedName>
</protein>